<reference evidence="1" key="2">
    <citation type="submission" date="2025-09" db="UniProtKB">
        <authorList>
            <consortium name="Ensembl"/>
        </authorList>
    </citation>
    <scope>IDENTIFICATION</scope>
</reference>
<sequence>MDDSLWILSALPTCRAQISCHKRKTSTDLQASLASVKDHLHDSTIRKTLGKNGIHVVCSSFAKKITCIGGRVWNSILWID</sequence>
<dbReference type="Proteomes" id="UP000257200">
    <property type="component" value="Unplaced"/>
</dbReference>
<organism evidence="1 2">
    <name type="scientific">Acanthochromis polyacanthus</name>
    <name type="common">spiny chromis</name>
    <dbReference type="NCBI Taxonomy" id="80966"/>
    <lineage>
        <taxon>Eukaryota</taxon>
        <taxon>Metazoa</taxon>
        <taxon>Chordata</taxon>
        <taxon>Craniata</taxon>
        <taxon>Vertebrata</taxon>
        <taxon>Euteleostomi</taxon>
        <taxon>Actinopterygii</taxon>
        <taxon>Neopterygii</taxon>
        <taxon>Teleostei</taxon>
        <taxon>Neoteleostei</taxon>
        <taxon>Acanthomorphata</taxon>
        <taxon>Ovalentaria</taxon>
        <taxon>Pomacentridae</taxon>
        <taxon>Acanthochromis</taxon>
    </lineage>
</organism>
<evidence type="ECO:0000313" key="2">
    <source>
        <dbReference type="Proteomes" id="UP000257200"/>
    </source>
</evidence>
<evidence type="ECO:0000313" key="1">
    <source>
        <dbReference type="Ensembl" id="ENSAPOP00000001633.1"/>
    </source>
</evidence>
<dbReference type="Ensembl" id="ENSAPOT00000014813.1">
    <property type="protein sequence ID" value="ENSAPOP00000001633.1"/>
    <property type="gene ID" value="ENSAPOG00000002960.1"/>
</dbReference>
<protein>
    <submittedName>
        <fullName evidence="1">Uncharacterized protein</fullName>
    </submittedName>
</protein>
<dbReference type="AlphaFoldDB" id="A0A3Q1EDI3"/>
<reference evidence="1" key="1">
    <citation type="submission" date="2025-08" db="UniProtKB">
        <authorList>
            <consortium name="Ensembl"/>
        </authorList>
    </citation>
    <scope>IDENTIFICATION</scope>
</reference>
<keyword evidence="2" id="KW-1185">Reference proteome</keyword>
<accession>A0A3Q1EDI3</accession>
<proteinExistence type="predicted"/>
<dbReference type="InParanoid" id="A0A3Q1EDI3"/>
<name>A0A3Q1EDI3_9TELE</name>